<proteinExistence type="predicted"/>
<feature type="region of interest" description="Disordered" evidence="1">
    <location>
        <begin position="73"/>
        <end position="212"/>
    </location>
</feature>
<comment type="caution">
    <text evidence="2">The sequence shown here is derived from an EMBL/GenBank/DDBJ whole genome shotgun (WGS) entry which is preliminary data.</text>
</comment>
<dbReference type="AlphaFoldDB" id="A0AAD3XY49"/>
<protein>
    <submittedName>
        <fullName evidence="2">Uncharacterized protein</fullName>
    </submittedName>
</protein>
<feature type="region of interest" description="Disordered" evidence="1">
    <location>
        <begin position="17"/>
        <end position="50"/>
    </location>
</feature>
<accession>A0AAD3XY49</accession>
<sequence length="250" mass="25885">MQDAELAVLMLMRPPASHRRPWRRSFAPSPVPLPNLPFPPSSPPSCRNPLTPLSSLFTLSPSIAFPLFFPPSDPSSSASGPLLGAASSGTSGSGRESFPCDAIDVPPQVEPASISAPSLPSASSSFLSQPPTDVPLESVALPSPSWADAISQDSKPSGDSIPAPHRSKPPRKSPSKPKPSGRLPPSAPAGMVQEGLRPKNLANSVEAGVKTASAVPTSNAFAALQNPEKSILPEEPQGVLTLDSDNSSRD</sequence>
<evidence type="ECO:0000313" key="3">
    <source>
        <dbReference type="Proteomes" id="UP001279734"/>
    </source>
</evidence>
<reference evidence="2" key="1">
    <citation type="submission" date="2023-05" db="EMBL/GenBank/DDBJ databases">
        <title>Nepenthes gracilis genome sequencing.</title>
        <authorList>
            <person name="Fukushima K."/>
        </authorList>
    </citation>
    <scope>NUCLEOTIDE SEQUENCE</scope>
    <source>
        <strain evidence="2">SING2019-196</strain>
    </source>
</reference>
<evidence type="ECO:0000256" key="1">
    <source>
        <dbReference type="SAM" id="MobiDB-lite"/>
    </source>
</evidence>
<name>A0AAD3XY49_NEPGR</name>
<organism evidence="2 3">
    <name type="scientific">Nepenthes gracilis</name>
    <name type="common">Slender pitcher plant</name>
    <dbReference type="NCBI Taxonomy" id="150966"/>
    <lineage>
        <taxon>Eukaryota</taxon>
        <taxon>Viridiplantae</taxon>
        <taxon>Streptophyta</taxon>
        <taxon>Embryophyta</taxon>
        <taxon>Tracheophyta</taxon>
        <taxon>Spermatophyta</taxon>
        <taxon>Magnoliopsida</taxon>
        <taxon>eudicotyledons</taxon>
        <taxon>Gunneridae</taxon>
        <taxon>Pentapetalae</taxon>
        <taxon>Caryophyllales</taxon>
        <taxon>Nepenthaceae</taxon>
        <taxon>Nepenthes</taxon>
    </lineage>
</organism>
<keyword evidence="3" id="KW-1185">Reference proteome</keyword>
<dbReference type="EMBL" id="BSYO01000024">
    <property type="protein sequence ID" value="GMH22077.1"/>
    <property type="molecule type" value="Genomic_DNA"/>
</dbReference>
<evidence type="ECO:0000313" key="2">
    <source>
        <dbReference type="EMBL" id="GMH22077.1"/>
    </source>
</evidence>
<feature type="compositionally biased region" description="Low complexity" evidence="1">
    <location>
        <begin position="111"/>
        <end position="131"/>
    </location>
</feature>
<gene>
    <name evidence="2" type="ORF">Nepgr_023920</name>
</gene>
<dbReference type="Proteomes" id="UP001279734">
    <property type="component" value="Unassembled WGS sequence"/>
</dbReference>
<feature type="compositionally biased region" description="Low complexity" evidence="1">
    <location>
        <begin position="74"/>
        <end position="94"/>
    </location>
</feature>
<feature type="compositionally biased region" description="Basic residues" evidence="1">
    <location>
        <begin position="165"/>
        <end position="175"/>
    </location>
</feature>
<feature type="compositionally biased region" description="Pro residues" evidence="1">
    <location>
        <begin position="29"/>
        <end position="43"/>
    </location>
</feature>
<feature type="region of interest" description="Disordered" evidence="1">
    <location>
        <begin position="227"/>
        <end position="250"/>
    </location>
</feature>